<dbReference type="GeneTree" id="ENSGT01010000230088"/>
<dbReference type="AlphaFoldDB" id="A0A8C7UUL3"/>
<reference evidence="2" key="2">
    <citation type="submission" date="2025-08" db="UniProtKB">
        <authorList>
            <consortium name="Ensembl"/>
        </authorList>
    </citation>
    <scope>IDENTIFICATION</scope>
</reference>
<dbReference type="InterPro" id="IPR008160">
    <property type="entry name" value="Collagen"/>
</dbReference>
<reference evidence="2" key="1">
    <citation type="submission" date="2020-07" db="EMBL/GenBank/DDBJ databases">
        <title>A long reads based de novo assembly of the rainbow trout Arlee double haploid line genome.</title>
        <authorList>
            <person name="Gao G."/>
            <person name="Palti Y."/>
        </authorList>
    </citation>
    <scope>NUCLEOTIDE SEQUENCE [LARGE SCALE GENOMIC DNA]</scope>
</reference>
<evidence type="ECO:0000256" key="1">
    <source>
        <dbReference type="SAM" id="MobiDB-lite"/>
    </source>
</evidence>
<accession>A0A8C7UUL3</accession>
<sequence>FRGLTYTEGHSQVCVEVSLDIDLGSGVPGFPGFPGEKGEMGVAGRFGTLGAIGPTGPKGREGLQGSRGLCRPPNNMQIHTTSSGTNL</sequence>
<organism evidence="2 3">
    <name type="scientific">Oncorhynchus mykiss</name>
    <name type="common">Rainbow trout</name>
    <name type="synonym">Salmo gairdneri</name>
    <dbReference type="NCBI Taxonomy" id="8022"/>
    <lineage>
        <taxon>Eukaryota</taxon>
        <taxon>Metazoa</taxon>
        <taxon>Chordata</taxon>
        <taxon>Craniata</taxon>
        <taxon>Vertebrata</taxon>
        <taxon>Euteleostomi</taxon>
        <taxon>Actinopterygii</taxon>
        <taxon>Neopterygii</taxon>
        <taxon>Teleostei</taxon>
        <taxon>Protacanthopterygii</taxon>
        <taxon>Salmoniformes</taxon>
        <taxon>Salmonidae</taxon>
        <taxon>Salmoninae</taxon>
        <taxon>Oncorhynchus</taxon>
    </lineage>
</organism>
<keyword evidence="3" id="KW-1185">Reference proteome</keyword>
<feature type="region of interest" description="Disordered" evidence="1">
    <location>
        <begin position="52"/>
        <end position="87"/>
    </location>
</feature>
<evidence type="ECO:0000313" key="2">
    <source>
        <dbReference type="Ensembl" id="ENSOMYP00000100755.1"/>
    </source>
</evidence>
<name>A0A8C7UUL3_ONCMY</name>
<dbReference type="Pfam" id="PF01391">
    <property type="entry name" value="Collagen"/>
    <property type="match status" value="1"/>
</dbReference>
<dbReference type="Proteomes" id="UP000694395">
    <property type="component" value="Chromosome 15"/>
</dbReference>
<evidence type="ECO:0000313" key="3">
    <source>
        <dbReference type="Proteomes" id="UP000694395"/>
    </source>
</evidence>
<dbReference type="Ensembl" id="ENSOMYT00000109310.2">
    <property type="protein sequence ID" value="ENSOMYP00000100755.1"/>
    <property type="gene ID" value="ENSOMYG00000045558.2"/>
</dbReference>
<feature type="compositionally biased region" description="Polar residues" evidence="1">
    <location>
        <begin position="74"/>
        <end position="87"/>
    </location>
</feature>
<proteinExistence type="predicted"/>
<reference evidence="2" key="3">
    <citation type="submission" date="2025-09" db="UniProtKB">
        <authorList>
            <consortium name="Ensembl"/>
        </authorList>
    </citation>
    <scope>IDENTIFICATION</scope>
</reference>
<protein>
    <submittedName>
        <fullName evidence="2">Uncharacterized protein</fullName>
    </submittedName>
</protein>